<dbReference type="OrthoDB" id="1726386at2759"/>
<dbReference type="KEGG" id="vra:106752689"/>
<dbReference type="STRING" id="3916.A0A1S3T819"/>
<dbReference type="InterPro" id="IPR018289">
    <property type="entry name" value="MULE_transposase_dom"/>
</dbReference>
<dbReference type="RefSeq" id="XP_014489910.1">
    <property type="nucleotide sequence ID" value="XM_014634424.1"/>
</dbReference>
<organism evidence="2 3">
    <name type="scientific">Vigna radiata var. radiata</name>
    <name type="common">Mung bean</name>
    <name type="synonym">Phaseolus aureus</name>
    <dbReference type="NCBI Taxonomy" id="3916"/>
    <lineage>
        <taxon>Eukaryota</taxon>
        <taxon>Viridiplantae</taxon>
        <taxon>Streptophyta</taxon>
        <taxon>Embryophyta</taxon>
        <taxon>Tracheophyta</taxon>
        <taxon>Spermatophyta</taxon>
        <taxon>Magnoliopsida</taxon>
        <taxon>eudicotyledons</taxon>
        <taxon>Gunneridae</taxon>
        <taxon>Pentapetalae</taxon>
        <taxon>rosids</taxon>
        <taxon>fabids</taxon>
        <taxon>Fabales</taxon>
        <taxon>Fabaceae</taxon>
        <taxon>Papilionoideae</taxon>
        <taxon>50 kb inversion clade</taxon>
        <taxon>NPAAA clade</taxon>
        <taxon>indigoferoid/millettioid clade</taxon>
        <taxon>Phaseoleae</taxon>
        <taxon>Vigna</taxon>
    </lineage>
</organism>
<feature type="domain" description="MULE transposase" evidence="1">
    <location>
        <begin position="161"/>
        <end position="209"/>
    </location>
</feature>
<evidence type="ECO:0000313" key="2">
    <source>
        <dbReference type="Proteomes" id="UP000087766"/>
    </source>
</evidence>
<name>A0A1S3T819_VIGRR</name>
<dbReference type="GeneID" id="106752689"/>
<dbReference type="Proteomes" id="UP000087766">
    <property type="component" value="Unplaced"/>
</dbReference>
<evidence type="ECO:0000259" key="1">
    <source>
        <dbReference type="Pfam" id="PF10551"/>
    </source>
</evidence>
<keyword evidence="2" id="KW-1185">Reference proteome</keyword>
<dbReference type="PANTHER" id="PTHR47718">
    <property type="entry name" value="OS01G0519700 PROTEIN"/>
    <property type="match status" value="1"/>
</dbReference>
<dbReference type="AlphaFoldDB" id="A0A1S3T819"/>
<gene>
    <name evidence="3" type="primary">LOC106752689</name>
</gene>
<accession>A0A1S3T819</accession>
<reference evidence="3" key="1">
    <citation type="submission" date="2025-08" db="UniProtKB">
        <authorList>
            <consortium name="RefSeq"/>
        </authorList>
    </citation>
    <scope>IDENTIFICATION</scope>
    <source>
        <tissue evidence="3">Leaf</tissue>
    </source>
</reference>
<sequence length="213" mass="24282">MLSTISTSQTNQCLAGITIACKDDKWFVRTVALDHSHELCPQTSNLIRVNRKLNMLAKHTLEVNDDAGVRINKSFMSMVGEAGGYENMQFMEQDARNFIGQHRRSLCKKGDGQALLRHFSKMRDLNNDLFYDIEMDEGNRIISVFWADARSRAACEEFGDVVSFDTTYLTNKYDMPFIPFVGVNHLGQSILLRCGLLSSEDTSSFVWLFICWL</sequence>
<evidence type="ECO:0000313" key="3">
    <source>
        <dbReference type="RefSeq" id="XP_014489910.1"/>
    </source>
</evidence>
<protein>
    <submittedName>
        <fullName evidence="3">Protein FAR-RED IMPAIRED RESPONSE 1-like</fullName>
    </submittedName>
</protein>
<dbReference type="Pfam" id="PF10551">
    <property type="entry name" value="MULE"/>
    <property type="match status" value="1"/>
</dbReference>
<proteinExistence type="predicted"/>
<dbReference type="PANTHER" id="PTHR47718:SF13">
    <property type="entry name" value="OS09G0290500 PROTEIN"/>
    <property type="match status" value="1"/>
</dbReference>